<organism evidence="1 2">
    <name type="scientific">Methylovorus glucosotrophus (strain SIP3-4)</name>
    <dbReference type="NCBI Taxonomy" id="582744"/>
    <lineage>
        <taxon>Bacteria</taxon>
        <taxon>Pseudomonadati</taxon>
        <taxon>Pseudomonadota</taxon>
        <taxon>Betaproteobacteria</taxon>
        <taxon>Nitrosomonadales</taxon>
        <taxon>Methylophilaceae</taxon>
        <taxon>Methylovorus</taxon>
    </lineage>
</organism>
<gene>
    <name evidence="1" type="ordered locus">Msip34_2866</name>
</gene>
<dbReference type="Proteomes" id="UP000002743">
    <property type="component" value="Plasmid pMsip01"/>
</dbReference>
<reference evidence="1 2" key="2">
    <citation type="journal article" date="2011" name="J. Bacteriol.">
        <title>Genomes of three methylotrophs from a single niche uncover genetic and metabolic divergence of Methylophilaceae.</title>
        <authorList>
            <person name="Lapidus A."/>
            <person name="Clum A."/>
            <person name="Labutti K."/>
            <person name="Kaluzhnaya M.G."/>
            <person name="Lim S."/>
            <person name="Beck D.A."/>
            <person name="Glavina Del Rio T."/>
            <person name="Nolan M."/>
            <person name="Mavromatis K."/>
            <person name="Huntemann M."/>
            <person name="Lucas S."/>
            <person name="Lidstrom M.E."/>
            <person name="Ivanova N."/>
            <person name="Chistoserdova L."/>
        </authorList>
    </citation>
    <scope>NUCLEOTIDE SEQUENCE [LARGE SCALE GENOMIC DNA]</scope>
    <source>
        <strain evidence="1 2">SIP3-4</strain>
        <plasmid evidence="1 2">pMsip01</plasmid>
    </source>
</reference>
<name>C6XEN3_METGS</name>
<dbReference type="KEGG" id="mei:Msip34_2866"/>
<dbReference type="HOGENOM" id="CLU_3345794_0_0_4"/>
<keyword evidence="2" id="KW-1185">Reference proteome</keyword>
<accession>C6XEN3</accession>
<protein>
    <submittedName>
        <fullName evidence="1">Uncharacterized protein</fullName>
    </submittedName>
</protein>
<evidence type="ECO:0000313" key="1">
    <source>
        <dbReference type="EMBL" id="ACT52090.1"/>
    </source>
</evidence>
<proteinExistence type="predicted"/>
<geneLocation type="plasmid" evidence="1 2">
    <name>pMsip01</name>
</geneLocation>
<dbReference type="EMBL" id="CP001675">
    <property type="protein sequence ID" value="ACT52090.1"/>
    <property type="molecule type" value="Genomic_DNA"/>
</dbReference>
<reference evidence="2" key="1">
    <citation type="submission" date="2009-07" db="EMBL/GenBank/DDBJ databases">
        <title>Complete sequence of plasmid 1 of Methylovorus sp. SIP3-4.</title>
        <authorList>
            <consortium name="US DOE Joint Genome Institute"/>
            <person name="Lucas S."/>
            <person name="Copeland A."/>
            <person name="Lapidus A."/>
            <person name="Glavina del Rio T."/>
            <person name="Tice H."/>
            <person name="Bruce D."/>
            <person name="Goodwin L."/>
            <person name="Pitluck S."/>
            <person name="Clum A."/>
            <person name="Larimer F."/>
            <person name="Land M."/>
            <person name="Hauser L."/>
            <person name="Kyrpides N."/>
            <person name="Mikhailova N."/>
            <person name="Kayluzhnaya M."/>
            <person name="Chistoserdova L."/>
        </authorList>
    </citation>
    <scope>NUCLEOTIDE SEQUENCE [LARGE SCALE GENOMIC DNA]</scope>
    <source>
        <strain evidence="2">SIP3-4</strain>
        <plasmid evidence="2">pMsip01</plasmid>
    </source>
</reference>
<evidence type="ECO:0000313" key="2">
    <source>
        <dbReference type="Proteomes" id="UP000002743"/>
    </source>
</evidence>
<dbReference type="AlphaFoldDB" id="C6XEN3"/>
<sequence>MSEQLDVFEFSQSLNLQNMGLGLRILKVPCSFYTLIH</sequence>
<keyword evidence="1" id="KW-0614">Plasmid</keyword>